<organism evidence="1 2">
    <name type="scientific">Brassica napus</name>
    <name type="common">Rape</name>
    <dbReference type="NCBI Taxonomy" id="3708"/>
    <lineage>
        <taxon>Eukaryota</taxon>
        <taxon>Viridiplantae</taxon>
        <taxon>Streptophyta</taxon>
        <taxon>Embryophyta</taxon>
        <taxon>Tracheophyta</taxon>
        <taxon>Spermatophyta</taxon>
        <taxon>Magnoliopsida</taxon>
        <taxon>eudicotyledons</taxon>
        <taxon>Gunneridae</taxon>
        <taxon>Pentapetalae</taxon>
        <taxon>rosids</taxon>
        <taxon>malvids</taxon>
        <taxon>Brassicales</taxon>
        <taxon>Brassicaceae</taxon>
        <taxon>Brassiceae</taxon>
        <taxon>Brassica</taxon>
    </lineage>
</organism>
<reference evidence="1 2" key="1">
    <citation type="submission" date="2021-05" db="EMBL/GenBank/DDBJ databases">
        <title>Genome Assembly of Synthetic Allotetraploid Brassica napus Reveals Homoeologous Exchanges between Subgenomes.</title>
        <authorList>
            <person name="Davis J.T."/>
        </authorList>
    </citation>
    <scope>NUCLEOTIDE SEQUENCE [LARGE SCALE GENOMIC DNA]</scope>
    <source>
        <strain evidence="2">cv. Da-Ae</strain>
        <tissue evidence="1">Seedling</tissue>
    </source>
</reference>
<dbReference type="Proteomes" id="UP000824890">
    <property type="component" value="Unassembled WGS sequence"/>
</dbReference>
<keyword evidence="2" id="KW-1185">Reference proteome</keyword>
<comment type="caution">
    <text evidence="1">The sequence shown here is derived from an EMBL/GenBank/DDBJ whole genome shotgun (WGS) entry which is preliminary data.</text>
</comment>
<proteinExistence type="predicted"/>
<name>A0ABQ7YZA2_BRANA</name>
<dbReference type="EMBL" id="JAGKQM010000016">
    <property type="protein sequence ID" value="KAH0873267.1"/>
    <property type="molecule type" value="Genomic_DNA"/>
</dbReference>
<accession>A0ABQ7YZA2</accession>
<protein>
    <submittedName>
        <fullName evidence="1">Uncharacterized protein</fullName>
    </submittedName>
</protein>
<sequence>MGFSVGIVKLKHTKLNDNKLANEVIPPKIGVANTFGCSGSCVTSHLLKILKLGLTHQQQLEMSPGTYSIKLDTGLVKYIEGEMEQGLNLYPHNTDVSIPFVSTLESIVIYMMRKLMCVNPNFIIKHPVVMSPSNHALTKRFKLFINKSEVSTSIVDDVNDSSHFISSKLINAYTELNNLAVFSANILPISSTIDNLEMTKQ</sequence>
<evidence type="ECO:0000313" key="1">
    <source>
        <dbReference type="EMBL" id="KAH0873267.1"/>
    </source>
</evidence>
<gene>
    <name evidence="1" type="ORF">HID58_070629</name>
</gene>
<evidence type="ECO:0000313" key="2">
    <source>
        <dbReference type="Proteomes" id="UP000824890"/>
    </source>
</evidence>